<name>A0A178Z2L9_9EURO</name>
<dbReference type="GO" id="GO:0003677">
    <property type="term" value="F:DNA binding"/>
    <property type="evidence" value="ECO:0007669"/>
    <property type="project" value="UniProtKB-KW"/>
</dbReference>
<evidence type="ECO:0000313" key="5">
    <source>
        <dbReference type="Proteomes" id="UP000078343"/>
    </source>
</evidence>
<proteinExistence type="predicted"/>
<dbReference type="InterPro" id="IPR008967">
    <property type="entry name" value="p53-like_TF_DNA-bd_sf"/>
</dbReference>
<feature type="region of interest" description="Disordered" evidence="2">
    <location>
        <begin position="1"/>
        <end position="32"/>
    </location>
</feature>
<protein>
    <recommendedName>
        <fullName evidence="3">NDT80 domain-containing protein</fullName>
    </recommendedName>
</protein>
<dbReference type="GeneID" id="30015950"/>
<dbReference type="RefSeq" id="XP_018687389.1">
    <property type="nucleotide sequence ID" value="XM_018843287.1"/>
</dbReference>
<feature type="compositionally biased region" description="Basic residues" evidence="2">
    <location>
        <begin position="308"/>
        <end position="318"/>
    </location>
</feature>
<dbReference type="AlphaFoldDB" id="A0A178Z2L9"/>
<organism evidence="4 5">
    <name type="scientific">Fonsecaea erecta</name>
    <dbReference type="NCBI Taxonomy" id="1367422"/>
    <lineage>
        <taxon>Eukaryota</taxon>
        <taxon>Fungi</taxon>
        <taxon>Dikarya</taxon>
        <taxon>Ascomycota</taxon>
        <taxon>Pezizomycotina</taxon>
        <taxon>Eurotiomycetes</taxon>
        <taxon>Chaetothyriomycetidae</taxon>
        <taxon>Chaetothyriales</taxon>
        <taxon>Herpotrichiellaceae</taxon>
        <taxon>Fonsecaea</taxon>
    </lineage>
</organism>
<feature type="domain" description="NDT80" evidence="3">
    <location>
        <begin position="104"/>
        <end position="278"/>
    </location>
</feature>
<evidence type="ECO:0000256" key="1">
    <source>
        <dbReference type="ARBA" id="ARBA00023125"/>
    </source>
</evidence>
<dbReference type="InterPro" id="IPR037141">
    <property type="entry name" value="NDT80_DNA-bd_dom_sf"/>
</dbReference>
<dbReference type="Gene3D" id="2.60.40.1390">
    <property type="entry name" value="NDT80 DNA-binding domain"/>
    <property type="match status" value="1"/>
</dbReference>
<sequence>MQQPPLPGPPTGLYPPQLQGLPRMSQPGLRPGLNGSEISIPSSAHRLQLLPEVERLNFAPEMSSHTGTLFFQDDKSRIHFDFTGRVVARPQDGRSYINIDGTLACFLRNNFEVNSCRFWLPTFSAGRVVCFEGRRNSGKPLQGQVMGFSIVVSAVASTRDVVDLVQDTRMGDKVTFTKPEAAKLLPGKPEEPVGQANRYKGVPAIPFQTLEGCDSLHDFKRLRFGRATMNNTKRRPRRQEYFKIRLELQIRVKDDKTQVVYQLALAHKDTNEFIVLRGAPRSGGRRADENPPVSTPLAVPITTAQRPGTRRLAPRPPR</sequence>
<evidence type="ECO:0000313" key="4">
    <source>
        <dbReference type="EMBL" id="OAP54022.1"/>
    </source>
</evidence>
<keyword evidence="5" id="KW-1185">Reference proteome</keyword>
<dbReference type="InterPro" id="IPR024061">
    <property type="entry name" value="NDT80_DNA-bd_dom"/>
</dbReference>
<comment type="caution">
    <text evidence="4">The sequence shown here is derived from an EMBL/GenBank/DDBJ whole genome shotgun (WGS) entry which is preliminary data.</text>
</comment>
<feature type="region of interest" description="Disordered" evidence="2">
    <location>
        <begin position="281"/>
        <end position="318"/>
    </location>
</feature>
<feature type="compositionally biased region" description="Pro residues" evidence="2">
    <location>
        <begin position="1"/>
        <end position="13"/>
    </location>
</feature>
<evidence type="ECO:0000259" key="3">
    <source>
        <dbReference type="Pfam" id="PF05224"/>
    </source>
</evidence>
<dbReference type="Pfam" id="PF05224">
    <property type="entry name" value="NDT80_PhoG"/>
    <property type="match status" value="1"/>
</dbReference>
<gene>
    <name evidence="4" type="ORF">AYL99_11782</name>
</gene>
<evidence type="ECO:0000256" key="2">
    <source>
        <dbReference type="SAM" id="MobiDB-lite"/>
    </source>
</evidence>
<dbReference type="SUPFAM" id="SSF49417">
    <property type="entry name" value="p53-like transcription factors"/>
    <property type="match status" value="1"/>
</dbReference>
<dbReference type="EMBL" id="LVYI01000016">
    <property type="protein sequence ID" value="OAP54022.1"/>
    <property type="molecule type" value="Genomic_DNA"/>
</dbReference>
<keyword evidence="1" id="KW-0238">DNA-binding</keyword>
<dbReference type="Proteomes" id="UP000078343">
    <property type="component" value="Unassembled WGS sequence"/>
</dbReference>
<dbReference type="GO" id="GO:0003700">
    <property type="term" value="F:DNA-binding transcription factor activity"/>
    <property type="evidence" value="ECO:0007669"/>
    <property type="project" value="InterPro"/>
</dbReference>
<reference evidence="4 5" key="1">
    <citation type="submission" date="2016-04" db="EMBL/GenBank/DDBJ databases">
        <title>Draft genome of Fonsecaea erecta CBS 125763.</title>
        <authorList>
            <person name="Weiss V.A."/>
            <person name="Vicente V.A."/>
            <person name="Raittz R.T."/>
            <person name="Moreno L.F."/>
            <person name="De Souza E.M."/>
            <person name="Pedrosa F.O."/>
            <person name="Steffens M.B."/>
            <person name="Faoro H."/>
            <person name="Tadra-Sfeir M.Z."/>
            <person name="Najafzadeh M.J."/>
            <person name="Felipe M.S."/>
            <person name="Teixeira M."/>
            <person name="Sun J."/>
            <person name="Xi L."/>
            <person name="Gomes R."/>
            <person name="De Azevedo C.M."/>
            <person name="Salgado C.G."/>
            <person name="Da Silva M.B."/>
            <person name="Nascimento M.F."/>
            <person name="Queiroz-Telles F."/>
            <person name="Attili D.S."/>
            <person name="Gorbushina A."/>
        </authorList>
    </citation>
    <scope>NUCLEOTIDE SEQUENCE [LARGE SCALE GENOMIC DNA]</scope>
    <source>
        <strain evidence="4 5">CBS 125763</strain>
    </source>
</reference>
<accession>A0A178Z2L9</accession>